<protein>
    <submittedName>
        <fullName evidence="5">Uncharacterized protein</fullName>
    </submittedName>
</protein>
<keyword evidence="2" id="KW-1133">Transmembrane helix</keyword>
<keyword evidence="2" id="KW-0472">Membrane</keyword>
<organism evidence="4 5">
    <name type="scientific">Mesorhabditis belari</name>
    <dbReference type="NCBI Taxonomy" id="2138241"/>
    <lineage>
        <taxon>Eukaryota</taxon>
        <taxon>Metazoa</taxon>
        <taxon>Ecdysozoa</taxon>
        <taxon>Nematoda</taxon>
        <taxon>Chromadorea</taxon>
        <taxon>Rhabditida</taxon>
        <taxon>Rhabditina</taxon>
        <taxon>Rhabditomorpha</taxon>
        <taxon>Rhabditoidea</taxon>
        <taxon>Rhabditidae</taxon>
        <taxon>Mesorhabditinae</taxon>
        <taxon>Mesorhabditis</taxon>
    </lineage>
</organism>
<feature type="transmembrane region" description="Helical" evidence="2">
    <location>
        <begin position="65"/>
        <end position="84"/>
    </location>
</feature>
<reference evidence="5" key="1">
    <citation type="submission" date="2024-02" db="UniProtKB">
        <authorList>
            <consortium name="WormBaseParasite"/>
        </authorList>
    </citation>
    <scope>IDENTIFICATION</scope>
</reference>
<feature type="compositionally biased region" description="Gly residues" evidence="1">
    <location>
        <begin position="36"/>
        <end position="49"/>
    </location>
</feature>
<keyword evidence="2" id="KW-0812">Transmembrane</keyword>
<feature type="chain" id="PRO_5042251507" evidence="3">
    <location>
        <begin position="16"/>
        <end position="151"/>
    </location>
</feature>
<feature type="signal peptide" evidence="3">
    <location>
        <begin position="1"/>
        <end position="15"/>
    </location>
</feature>
<feature type="region of interest" description="Disordered" evidence="1">
    <location>
        <begin position="33"/>
        <end position="61"/>
    </location>
</feature>
<evidence type="ECO:0000256" key="3">
    <source>
        <dbReference type="SAM" id="SignalP"/>
    </source>
</evidence>
<dbReference type="AlphaFoldDB" id="A0AAF3FT33"/>
<evidence type="ECO:0000313" key="4">
    <source>
        <dbReference type="Proteomes" id="UP000887575"/>
    </source>
</evidence>
<proteinExistence type="predicted"/>
<keyword evidence="3" id="KW-0732">Signal</keyword>
<evidence type="ECO:0000256" key="1">
    <source>
        <dbReference type="SAM" id="MobiDB-lite"/>
    </source>
</evidence>
<keyword evidence="4" id="KW-1185">Reference proteome</keyword>
<dbReference type="Proteomes" id="UP000887575">
    <property type="component" value="Unassembled WGS sequence"/>
</dbReference>
<evidence type="ECO:0000256" key="2">
    <source>
        <dbReference type="SAM" id="Phobius"/>
    </source>
</evidence>
<name>A0AAF3FT33_9BILA</name>
<accession>A0AAF3FT33</accession>
<dbReference type="WBParaSite" id="MBELARI_LOCUS8944">
    <property type="protein sequence ID" value="MBELARI_LOCUS8944"/>
    <property type="gene ID" value="MBELARI_LOCUS8944"/>
</dbReference>
<evidence type="ECO:0000313" key="5">
    <source>
        <dbReference type="WBParaSite" id="MBELARI_LOCUS8944"/>
    </source>
</evidence>
<sequence length="151" mass="15143">MLPIVLVALVGATLAIDDQSKFAADMPGPMGFNPSLGGGSLPGPGGNFGGPQQDQFGGNGPVGPIGGGMGAVLFAVLLAIASAAPQRTIIQKTIITRPGFGNGFGQSRNQFGQPGFNQGFGPGGFGNGFNRGGGFNRGPTIIKETIFRPGK</sequence>